<comment type="caution">
    <text evidence="7">The sequence shown here is derived from an EMBL/GenBank/DDBJ whole genome shotgun (WGS) entry which is preliminary data.</text>
</comment>
<dbReference type="EMBL" id="LLZS01000003">
    <property type="protein sequence ID" value="KUR73033.1"/>
    <property type="molecule type" value="Genomic_DNA"/>
</dbReference>
<organism evidence="7 8">
    <name type="scientific">Novosphingobium fuchskuhlense</name>
    <dbReference type="NCBI Taxonomy" id="1117702"/>
    <lineage>
        <taxon>Bacteria</taxon>
        <taxon>Pseudomonadati</taxon>
        <taxon>Pseudomonadota</taxon>
        <taxon>Alphaproteobacteria</taxon>
        <taxon>Sphingomonadales</taxon>
        <taxon>Sphingomonadaceae</taxon>
        <taxon>Novosphingobium</taxon>
    </lineage>
</organism>
<evidence type="ECO:0000256" key="1">
    <source>
        <dbReference type="ARBA" id="ARBA00004141"/>
    </source>
</evidence>
<feature type="transmembrane region" description="Helical" evidence="5">
    <location>
        <begin position="320"/>
        <end position="338"/>
    </location>
</feature>
<dbReference type="PANTHER" id="PTHR23508:SF10">
    <property type="entry name" value="CARBOXYLIC ACID TRANSPORTER PROTEIN HOMOLOG"/>
    <property type="match status" value="1"/>
</dbReference>
<accession>A0A117UY68</accession>
<evidence type="ECO:0000313" key="7">
    <source>
        <dbReference type="EMBL" id="KUR73033.1"/>
    </source>
</evidence>
<dbReference type="GO" id="GO:0046943">
    <property type="term" value="F:carboxylic acid transmembrane transporter activity"/>
    <property type="evidence" value="ECO:0007669"/>
    <property type="project" value="TreeGrafter"/>
</dbReference>
<dbReference type="PANTHER" id="PTHR23508">
    <property type="entry name" value="CARBOXYLIC ACID TRANSPORTER PROTEIN HOMOLOG"/>
    <property type="match status" value="1"/>
</dbReference>
<reference evidence="7 8" key="1">
    <citation type="submission" date="2015-10" db="EMBL/GenBank/DDBJ databases">
        <title>Draft genome sequence of Novosphingobium fuchskuhlense DSM 25065 isolated from a surface water sample of the southwest basin of Lake Grosse Fuchskuhle.</title>
        <authorList>
            <person name="Ruckert C."/>
            <person name="Winkler A."/>
            <person name="Glaeser J."/>
            <person name="Grossart H.-P."/>
            <person name="Kalinowski J."/>
            <person name="Glaeser S."/>
        </authorList>
    </citation>
    <scope>NUCLEOTIDE SEQUENCE [LARGE SCALE GENOMIC DNA]</scope>
    <source>
        <strain evidence="7 8">FNE08-7</strain>
    </source>
</reference>
<evidence type="ECO:0000313" key="8">
    <source>
        <dbReference type="Proteomes" id="UP000058012"/>
    </source>
</evidence>
<dbReference type="AlphaFoldDB" id="A0A117UY68"/>
<comment type="subcellular location">
    <subcellularLocation>
        <location evidence="1">Membrane</location>
        <topology evidence="1">Multi-pass membrane protein</topology>
    </subcellularLocation>
</comment>
<proteinExistence type="predicted"/>
<keyword evidence="3 5" id="KW-1133">Transmembrane helix</keyword>
<feature type="transmembrane region" description="Helical" evidence="5">
    <location>
        <begin position="176"/>
        <end position="198"/>
    </location>
</feature>
<dbReference type="SUPFAM" id="SSF103473">
    <property type="entry name" value="MFS general substrate transporter"/>
    <property type="match status" value="1"/>
</dbReference>
<dbReference type="Gene3D" id="1.20.1250.20">
    <property type="entry name" value="MFS general substrate transporter like domains"/>
    <property type="match status" value="1"/>
</dbReference>
<keyword evidence="2 5" id="KW-0812">Transmembrane</keyword>
<evidence type="ECO:0000256" key="4">
    <source>
        <dbReference type="ARBA" id="ARBA00023136"/>
    </source>
</evidence>
<dbReference type="InterPro" id="IPR036259">
    <property type="entry name" value="MFS_trans_sf"/>
</dbReference>
<dbReference type="Proteomes" id="UP000058012">
    <property type="component" value="Unassembled WGS sequence"/>
</dbReference>
<feature type="transmembrane region" description="Helical" evidence="5">
    <location>
        <begin position="115"/>
        <end position="135"/>
    </location>
</feature>
<feature type="transmembrane region" description="Helical" evidence="5">
    <location>
        <begin position="59"/>
        <end position="78"/>
    </location>
</feature>
<dbReference type="PROSITE" id="PS00216">
    <property type="entry name" value="SUGAR_TRANSPORT_1"/>
    <property type="match status" value="1"/>
</dbReference>
<dbReference type="Pfam" id="PF07690">
    <property type="entry name" value="MFS_1"/>
    <property type="match status" value="1"/>
</dbReference>
<dbReference type="GO" id="GO:0005886">
    <property type="term" value="C:plasma membrane"/>
    <property type="evidence" value="ECO:0007669"/>
    <property type="project" value="TreeGrafter"/>
</dbReference>
<evidence type="ECO:0000259" key="6">
    <source>
        <dbReference type="PROSITE" id="PS50850"/>
    </source>
</evidence>
<feature type="transmembrane region" description="Helical" evidence="5">
    <location>
        <begin position="350"/>
        <end position="370"/>
    </location>
</feature>
<feature type="transmembrane region" description="Helical" evidence="5">
    <location>
        <begin position="294"/>
        <end position="313"/>
    </location>
</feature>
<feature type="transmembrane region" description="Helical" evidence="5">
    <location>
        <begin position="251"/>
        <end position="274"/>
    </location>
</feature>
<feature type="transmembrane region" description="Helical" evidence="5">
    <location>
        <begin position="21"/>
        <end position="47"/>
    </location>
</feature>
<protein>
    <submittedName>
        <fullName evidence="7">MFS transporter</fullName>
    </submittedName>
</protein>
<dbReference type="PROSITE" id="PS50850">
    <property type="entry name" value="MFS"/>
    <property type="match status" value="1"/>
</dbReference>
<dbReference type="InterPro" id="IPR020846">
    <property type="entry name" value="MFS_dom"/>
</dbReference>
<dbReference type="STRING" id="1117702.AQZ52_07505"/>
<evidence type="ECO:0000256" key="3">
    <source>
        <dbReference type="ARBA" id="ARBA00022989"/>
    </source>
</evidence>
<dbReference type="InterPro" id="IPR005829">
    <property type="entry name" value="Sugar_transporter_CS"/>
</dbReference>
<feature type="transmembrane region" description="Helical" evidence="5">
    <location>
        <begin position="147"/>
        <end position="170"/>
    </location>
</feature>
<keyword evidence="4 5" id="KW-0472">Membrane</keyword>
<evidence type="ECO:0000256" key="5">
    <source>
        <dbReference type="SAM" id="Phobius"/>
    </source>
</evidence>
<feature type="domain" description="Major facilitator superfamily (MFS) profile" evidence="6">
    <location>
        <begin position="24"/>
        <end position="439"/>
    </location>
</feature>
<gene>
    <name evidence="7" type="ORF">AQZ52_07505</name>
</gene>
<keyword evidence="8" id="KW-1185">Reference proteome</keyword>
<sequence>MTDMNTDPREIIRSTPMSAAQWIAVVLMIALNALDGFDVLSSAFAAPGIAKEWGIARDALGVVLAMELIGMGVGSILLGGAADRFGRRPTMLGCLAVMAGGMALATTAANPQMLGLWRFITGLGIGGMLAAINAVTAELSSAKGRSLAMSLMVIGYPLGATIGGTIAALLLKSGDWRVVFEFGAIATVVFIPLIWFFVPETPAYLLARRPAGALERINRSMAKLRLPGIDALPLVDQRDGKASVLDILKPGLIGTTLVLTIGYSLHAITFYYILKWSPKIVADFGFAAPQAASVLVWANVGGATGGGLFGFLMHRFGIKWPTIAMLLLGAAAVAVFGLGGSDTTLVGWRFAVFCTGFATNAAIVGFYSAFAHGFPAHVRATGTGFAIGAGRIGAAGSPILAGDLFAKAGLSLFQVSAIMACGSVMAAALMLMLALREAD</sequence>
<feature type="transmembrane region" description="Helical" evidence="5">
    <location>
        <begin position="413"/>
        <end position="435"/>
    </location>
</feature>
<dbReference type="InterPro" id="IPR011701">
    <property type="entry name" value="MFS"/>
</dbReference>
<name>A0A117UY68_9SPHN</name>
<evidence type="ECO:0000256" key="2">
    <source>
        <dbReference type="ARBA" id="ARBA00022692"/>
    </source>
</evidence>